<feature type="compositionally biased region" description="Basic and acidic residues" evidence="1">
    <location>
        <begin position="94"/>
        <end position="113"/>
    </location>
</feature>
<protein>
    <submittedName>
        <fullName evidence="2">Uncharacterized protein</fullName>
    </submittedName>
</protein>
<sequence length="119" mass="13896">METEEDFGEYTGEELDLYGEFSDRLVKGEQPVIEEYLARLKDGSKERLREMCEGDVWCYGLMQDFKRKSPGTSLWDLLGVRRSWERHWRIHGGKPDCQGKSECRSQNDERTDAGEGIEQ</sequence>
<dbReference type="Proteomes" id="UP000779900">
    <property type="component" value="Unassembled WGS sequence"/>
</dbReference>
<reference evidence="2" key="1">
    <citation type="submission" date="2019-03" db="EMBL/GenBank/DDBJ databases">
        <title>Lake Tanganyika Metagenome-Assembled Genomes (MAGs).</title>
        <authorList>
            <person name="Tran P."/>
        </authorList>
    </citation>
    <scope>NUCLEOTIDE SEQUENCE</scope>
    <source>
        <strain evidence="2">K_DeepCast_150m_m2_040</strain>
    </source>
</reference>
<evidence type="ECO:0000256" key="1">
    <source>
        <dbReference type="SAM" id="MobiDB-lite"/>
    </source>
</evidence>
<organism evidence="2 3">
    <name type="scientific">candidate division WOR-3 bacterium</name>
    <dbReference type="NCBI Taxonomy" id="2052148"/>
    <lineage>
        <taxon>Bacteria</taxon>
        <taxon>Bacteria division WOR-3</taxon>
    </lineage>
</organism>
<dbReference type="EMBL" id="VGIR01000020">
    <property type="protein sequence ID" value="MBM3331137.1"/>
    <property type="molecule type" value="Genomic_DNA"/>
</dbReference>
<feature type="region of interest" description="Disordered" evidence="1">
    <location>
        <begin position="94"/>
        <end position="119"/>
    </location>
</feature>
<name>A0A938BT15_UNCW3</name>
<gene>
    <name evidence="2" type="ORF">FJY68_04695</name>
</gene>
<accession>A0A938BT15</accession>
<dbReference type="AlphaFoldDB" id="A0A938BT15"/>
<proteinExistence type="predicted"/>
<comment type="caution">
    <text evidence="2">The sequence shown here is derived from an EMBL/GenBank/DDBJ whole genome shotgun (WGS) entry which is preliminary data.</text>
</comment>
<evidence type="ECO:0000313" key="2">
    <source>
        <dbReference type="EMBL" id="MBM3331137.1"/>
    </source>
</evidence>
<evidence type="ECO:0000313" key="3">
    <source>
        <dbReference type="Proteomes" id="UP000779900"/>
    </source>
</evidence>